<feature type="chain" id="PRO_5018720921" evidence="1">
    <location>
        <begin position="25"/>
        <end position="128"/>
    </location>
</feature>
<gene>
    <name evidence="2" type="ORF">EJV47_09950</name>
</gene>
<feature type="signal peptide" evidence="1">
    <location>
        <begin position="1"/>
        <end position="24"/>
    </location>
</feature>
<keyword evidence="1" id="KW-0732">Signal</keyword>
<proteinExistence type="predicted"/>
<sequence length="128" mass="14348">MPNFYHLLMGVLLMLGLTACTARGQQPAEVSGTVLGWTCREGLIIEVDQQYPIGRPVCTTHENHRDAIVGRNAIAAVNNADFRRRQGQRLRFRYAPADSVAGRVCPGWHQRQPTGLLYFTIQITDSRL</sequence>
<dbReference type="Proteomes" id="UP000282184">
    <property type="component" value="Unassembled WGS sequence"/>
</dbReference>
<evidence type="ECO:0000313" key="3">
    <source>
        <dbReference type="Proteomes" id="UP000282184"/>
    </source>
</evidence>
<evidence type="ECO:0000256" key="1">
    <source>
        <dbReference type="SAM" id="SignalP"/>
    </source>
</evidence>
<dbReference type="RefSeq" id="WP_126692991.1">
    <property type="nucleotide sequence ID" value="NZ_RXOF01000004.1"/>
</dbReference>
<reference evidence="2 3" key="1">
    <citation type="submission" date="2018-12" db="EMBL/GenBank/DDBJ databases">
        <title>Hymenobacter gummosus sp. nov., isolated from a spring.</title>
        <authorList>
            <person name="Nie L."/>
        </authorList>
    </citation>
    <scope>NUCLEOTIDE SEQUENCE [LARGE SCALE GENOMIC DNA]</scope>
    <source>
        <strain evidence="2 3">KCTC 52166</strain>
    </source>
</reference>
<dbReference type="AlphaFoldDB" id="A0A3S0JIH7"/>
<dbReference type="OrthoDB" id="886935at2"/>
<dbReference type="EMBL" id="RXOF01000004">
    <property type="protein sequence ID" value="RTQ50926.1"/>
    <property type="molecule type" value="Genomic_DNA"/>
</dbReference>
<accession>A0A3S0JIH7</accession>
<evidence type="ECO:0000313" key="2">
    <source>
        <dbReference type="EMBL" id="RTQ50926.1"/>
    </source>
</evidence>
<name>A0A3S0JIH7_9BACT</name>
<organism evidence="2 3">
    <name type="scientific">Hymenobacter gummosus</name>
    <dbReference type="NCBI Taxonomy" id="1776032"/>
    <lineage>
        <taxon>Bacteria</taxon>
        <taxon>Pseudomonadati</taxon>
        <taxon>Bacteroidota</taxon>
        <taxon>Cytophagia</taxon>
        <taxon>Cytophagales</taxon>
        <taxon>Hymenobacteraceae</taxon>
        <taxon>Hymenobacter</taxon>
    </lineage>
</organism>
<keyword evidence="3" id="KW-1185">Reference proteome</keyword>
<protein>
    <submittedName>
        <fullName evidence="2">Uncharacterized protein</fullName>
    </submittedName>
</protein>
<comment type="caution">
    <text evidence="2">The sequence shown here is derived from an EMBL/GenBank/DDBJ whole genome shotgun (WGS) entry which is preliminary data.</text>
</comment>